<dbReference type="GO" id="GO:0004523">
    <property type="term" value="F:RNA-DNA hybrid ribonuclease activity"/>
    <property type="evidence" value="ECO:0007669"/>
    <property type="project" value="InterPro"/>
</dbReference>
<gene>
    <name evidence="3" type="ORF">CXB51_032456</name>
</gene>
<evidence type="ECO:0000259" key="2">
    <source>
        <dbReference type="Pfam" id="PF13456"/>
    </source>
</evidence>
<dbReference type="PANTHER" id="PTHR35495:SF10">
    <property type="entry name" value="PEPTIDASE S26 DOMAIN-CONTAINING PROTEIN"/>
    <property type="match status" value="1"/>
</dbReference>
<keyword evidence="4" id="KW-1185">Reference proteome</keyword>
<protein>
    <recommendedName>
        <fullName evidence="2">RNase H type-1 domain-containing protein</fullName>
    </recommendedName>
</protein>
<evidence type="ECO:0000313" key="4">
    <source>
        <dbReference type="Proteomes" id="UP000701853"/>
    </source>
</evidence>
<dbReference type="Gene3D" id="3.30.420.10">
    <property type="entry name" value="Ribonuclease H-like superfamily/Ribonuclease H"/>
    <property type="match status" value="1"/>
</dbReference>
<dbReference type="Pfam" id="PF13456">
    <property type="entry name" value="RVT_3"/>
    <property type="match status" value="1"/>
</dbReference>
<evidence type="ECO:0000256" key="1">
    <source>
        <dbReference type="SAM" id="MobiDB-lite"/>
    </source>
</evidence>
<dbReference type="CDD" id="cd06222">
    <property type="entry name" value="RNase_H_like"/>
    <property type="match status" value="1"/>
</dbReference>
<dbReference type="PANTHER" id="PTHR35495">
    <property type="entry name" value="OS06G0679600 PROTEIN"/>
    <property type="match status" value="1"/>
</dbReference>
<name>A0A8J5YCT1_9ROSI</name>
<dbReference type="AlphaFoldDB" id="A0A8J5YCT1"/>
<proteinExistence type="predicted"/>
<feature type="domain" description="RNase H type-1" evidence="2">
    <location>
        <begin position="404"/>
        <end position="473"/>
    </location>
</feature>
<accession>A0A8J5YCT1</accession>
<organism evidence="3 4">
    <name type="scientific">Gossypium anomalum</name>
    <dbReference type="NCBI Taxonomy" id="47600"/>
    <lineage>
        <taxon>Eukaryota</taxon>
        <taxon>Viridiplantae</taxon>
        <taxon>Streptophyta</taxon>
        <taxon>Embryophyta</taxon>
        <taxon>Tracheophyta</taxon>
        <taxon>Spermatophyta</taxon>
        <taxon>Magnoliopsida</taxon>
        <taxon>eudicotyledons</taxon>
        <taxon>Gunneridae</taxon>
        <taxon>Pentapetalae</taxon>
        <taxon>rosids</taxon>
        <taxon>malvids</taxon>
        <taxon>Malvales</taxon>
        <taxon>Malvaceae</taxon>
        <taxon>Malvoideae</taxon>
        <taxon>Gossypium</taxon>
    </lineage>
</organism>
<dbReference type="GO" id="GO:0003676">
    <property type="term" value="F:nucleic acid binding"/>
    <property type="evidence" value="ECO:0007669"/>
    <property type="project" value="InterPro"/>
</dbReference>
<sequence>MVVQRVTVGRTYLQVEPMFENYWPFISTLIFGDASVDGAKVIKDCLEVYATCSGQEVNFDKSGIFFSSNVDQIEGEEKAFKELKEKFIRKISSWSSRLLSIGGQKVLIRAVLQAIPLYAMNCFLLPSSVYKDLEAELSIPKEEGGMGFCDLAKFNIALLAKQGWRLMENSSSLLARLLRAKYYSGSGLKWRIGSETSVSIWKDHWLPGNTQRLISTDRVAGLDRVVDLILANPNRWNRDLIYSTFSVEEADQIVSLPIPTTDQSDKNLHFRRLAIDNKCLRCGQLCKSSTHTVRDCLPAAQVWTMLDIQWPVLMANTNFKEWLGWLLDNLDSSKQGVVAITIWALWFSRNKFVHERKLQSSEEIVTFIRGFGLEYHSSAVNLKHPQLRALVRWMPPPQGWVKVNVDAGLSVVKKQAVSGFIIRNDEGLIMGSGFQGHNLVRAVVTVEALAVIHGFQFTLDLGFTKVILESDSRLFIAREGNGAAHAMTVEGMQTEGDSFWVEDASLKALEVADLDRRRIHFWNWEDFAVYLWGLFSFEMCLGVAIGEDADGSSRSRPRQSIGLRPQASWLSPKSPYQHPPFSLSLNPPSPIMNRRSRSLARHPLPRSEPFLKFLKPGALARLRDSRISARSHRSTSLFQISPSFPPSNGSQPFSTAMDGFPCFVPTPTVYGPRCPQRKKLIATKGMLFLSSTQSALDLPDTGVLIGTSAFGKPYHFRERELVSTRYGSAGMPCKYWFDLLNEEQ</sequence>
<dbReference type="InterPro" id="IPR044730">
    <property type="entry name" value="RNase_H-like_dom_plant"/>
</dbReference>
<dbReference type="OrthoDB" id="1924680at2759"/>
<evidence type="ECO:0000313" key="3">
    <source>
        <dbReference type="EMBL" id="KAG8475590.1"/>
    </source>
</evidence>
<feature type="region of interest" description="Disordered" evidence="1">
    <location>
        <begin position="550"/>
        <end position="575"/>
    </location>
</feature>
<dbReference type="EMBL" id="JAHUZN010000012">
    <property type="protein sequence ID" value="KAG8475590.1"/>
    <property type="molecule type" value="Genomic_DNA"/>
</dbReference>
<reference evidence="3 4" key="1">
    <citation type="journal article" date="2021" name="bioRxiv">
        <title>The Gossypium anomalum genome as a resource for cotton improvement and evolutionary analysis of hybrid incompatibility.</title>
        <authorList>
            <person name="Grover C.E."/>
            <person name="Yuan D."/>
            <person name="Arick M.A."/>
            <person name="Miller E.R."/>
            <person name="Hu G."/>
            <person name="Peterson D.G."/>
            <person name="Wendel J.F."/>
            <person name="Udall J.A."/>
        </authorList>
    </citation>
    <scope>NUCLEOTIDE SEQUENCE [LARGE SCALE GENOMIC DNA]</scope>
    <source>
        <strain evidence="3">JFW-Udall</strain>
        <tissue evidence="3">Leaf</tissue>
    </source>
</reference>
<comment type="caution">
    <text evidence="3">The sequence shown here is derived from an EMBL/GenBank/DDBJ whole genome shotgun (WGS) entry which is preliminary data.</text>
</comment>
<dbReference type="Proteomes" id="UP000701853">
    <property type="component" value="Chromosome 12"/>
</dbReference>
<dbReference type="InterPro" id="IPR036397">
    <property type="entry name" value="RNaseH_sf"/>
</dbReference>
<dbReference type="InterPro" id="IPR002156">
    <property type="entry name" value="RNaseH_domain"/>
</dbReference>